<evidence type="ECO:0000313" key="2">
    <source>
        <dbReference type="Proteomes" id="UP000182894"/>
    </source>
</evidence>
<gene>
    <name evidence="1" type="ORF">SAMN05216605_102547</name>
</gene>
<dbReference type="EMBL" id="FNCO01000002">
    <property type="protein sequence ID" value="SDG60822.1"/>
    <property type="molecule type" value="Genomic_DNA"/>
</dbReference>
<proteinExistence type="predicted"/>
<name>A0A1G7VLX7_9PSED</name>
<organism evidence="1 2">
    <name type="scientific">Pseudomonas abietaniphila</name>
    <dbReference type="NCBI Taxonomy" id="89065"/>
    <lineage>
        <taxon>Bacteria</taxon>
        <taxon>Pseudomonadati</taxon>
        <taxon>Pseudomonadota</taxon>
        <taxon>Gammaproteobacteria</taxon>
        <taxon>Pseudomonadales</taxon>
        <taxon>Pseudomonadaceae</taxon>
        <taxon>Pseudomonas</taxon>
    </lineage>
</organism>
<evidence type="ECO:0000313" key="1">
    <source>
        <dbReference type="EMBL" id="SDG60822.1"/>
    </source>
</evidence>
<keyword evidence="2" id="KW-1185">Reference proteome</keyword>
<dbReference type="OrthoDB" id="6901085at2"/>
<dbReference type="Proteomes" id="UP000182894">
    <property type="component" value="Unassembled WGS sequence"/>
</dbReference>
<dbReference type="AlphaFoldDB" id="A0A1G7VLX7"/>
<dbReference type="RefSeq" id="WP_074751062.1">
    <property type="nucleotide sequence ID" value="NZ_FNCO01000002.1"/>
</dbReference>
<sequence>MPKSRSPFTMDCWNKAWIIHGHKLACRHCGAKQCPTTDEHPFRHTDTCEMSATGPRYPWKELNDLLKADLAETRRMLH</sequence>
<protein>
    <submittedName>
        <fullName evidence="1">Uncharacterized protein</fullName>
    </submittedName>
</protein>
<accession>A0A1G7VLX7</accession>
<reference evidence="2" key="1">
    <citation type="submission" date="2016-10" db="EMBL/GenBank/DDBJ databases">
        <authorList>
            <person name="Varghese N."/>
            <person name="Submissions S."/>
        </authorList>
    </citation>
    <scope>NUCLEOTIDE SEQUENCE [LARGE SCALE GENOMIC DNA]</scope>
    <source>
        <strain evidence="2">ATCC 700689</strain>
    </source>
</reference>